<dbReference type="GO" id="GO:0004616">
    <property type="term" value="F:phosphogluconate dehydrogenase (decarboxylating) activity"/>
    <property type="evidence" value="ECO:0007669"/>
    <property type="project" value="InterPro"/>
</dbReference>
<dbReference type="InterPro" id="IPR008927">
    <property type="entry name" value="6-PGluconate_DH-like_C_sf"/>
</dbReference>
<dbReference type="AlphaFoldDB" id="A0A0G0S5D6"/>
<dbReference type="Pfam" id="PF03446">
    <property type="entry name" value="NAD_binding_2"/>
    <property type="match status" value="1"/>
</dbReference>
<protein>
    <submittedName>
        <fullName evidence="5">6-phosphogluconate dehydrogenase, decarboxylating</fullName>
    </submittedName>
</protein>
<dbReference type="Gene3D" id="1.10.1040.10">
    <property type="entry name" value="N-(1-d-carboxylethyl)-l-norvaline Dehydrogenase, domain 2"/>
    <property type="match status" value="1"/>
</dbReference>
<dbReference type="Proteomes" id="UP000034793">
    <property type="component" value="Unassembled WGS sequence"/>
</dbReference>
<evidence type="ECO:0000259" key="4">
    <source>
        <dbReference type="SMART" id="SM01350"/>
    </source>
</evidence>
<gene>
    <name evidence="5" type="ORF">UT61_C0018G0013</name>
</gene>
<dbReference type="PATRIC" id="fig|1618552.3.peg.580"/>
<dbReference type="GO" id="GO:0019521">
    <property type="term" value="P:D-gluconate metabolic process"/>
    <property type="evidence" value="ECO:0007669"/>
    <property type="project" value="UniProtKB-KW"/>
</dbReference>
<dbReference type="EMBL" id="LBXL01000018">
    <property type="protein sequence ID" value="KKR29940.1"/>
    <property type="molecule type" value="Genomic_DNA"/>
</dbReference>
<dbReference type="SMART" id="SM01350">
    <property type="entry name" value="6PGD"/>
    <property type="match status" value="1"/>
</dbReference>
<comment type="similarity">
    <text evidence="1">Belongs to the 6-phosphogluconate dehydrogenase family.</text>
</comment>
<evidence type="ECO:0000256" key="3">
    <source>
        <dbReference type="ARBA" id="ARBA00023064"/>
    </source>
</evidence>
<feature type="domain" description="6-phosphogluconate dehydrogenase C-terminal" evidence="4">
    <location>
        <begin position="167"/>
        <end position="295"/>
    </location>
</feature>
<organism evidence="5 6">
    <name type="scientific">Candidatus Woesebacteria bacterium GW2011_GWA1_39_8</name>
    <dbReference type="NCBI Taxonomy" id="1618552"/>
    <lineage>
        <taxon>Bacteria</taxon>
        <taxon>Candidatus Woeseibacteriota</taxon>
    </lineage>
</organism>
<dbReference type="InterPro" id="IPR004849">
    <property type="entry name" value="6DGDH_YqeC"/>
</dbReference>
<evidence type="ECO:0000313" key="6">
    <source>
        <dbReference type="Proteomes" id="UP000034793"/>
    </source>
</evidence>
<keyword evidence="2" id="KW-0560">Oxidoreductase</keyword>
<dbReference type="InterPro" id="IPR006114">
    <property type="entry name" value="6PGDH_C"/>
</dbReference>
<dbReference type="InterPro" id="IPR006115">
    <property type="entry name" value="6PGDH_NADP-bd"/>
</dbReference>
<dbReference type="NCBIfam" id="NF007161">
    <property type="entry name" value="PRK09599.1"/>
    <property type="match status" value="1"/>
</dbReference>
<evidence type="ECO:0000313" key="5">
    <source>
        <dbReference type="EMBL" id="KKR29940.1"/>
    </source>
</evidence>
<dbReference type="GO" id="GO:0006098">
    <property type="term" value="P:pentose-phosphate shunt"/>
    <property type="evidence" value="ECO:0007669"/>
    <property type="project" value="InterPro"/>
</dbReference>
<dbReference type="Gene3D" id="3.40.50.720">
    <property type="entry name" value="NAD(P)-binding Rossmann-like Domain"/>
    <property type="match status" value="1"/>
</dbReference>
<reference evidence="5 6" key="1">
    <citation type="journal article" date="2015" name="Nature">
        <title>rRNA introns, odd ribosomes, and small enigmatic genomes across a large radiation of phyla.</title>
        <authorList>
            <person name="Brown C.T."/>
            <person name="Hug L.A."/>
            <person name="Thomas B.C."/>
            <person name="Sharon I."/>
            <person name="Castelle C.J."/>
            <person name="Singh A."/>
            <person name="Wilkins M.J."/>
            <person name="Williams K.H."/>
            <person name="Banfield J.F."/>
        </authorList>
    </citation>
    <scope>NUCLEOTIDE SEQUENCE [LARGE SCALE GENOMIC DNA]</scope>
</reference>
<dbReference type="InterPro" id="IPR013328">
    <property type="entry name" value="6PGD_dom2"/>
</dbReference>
<sequence>MKIGFVGLGKMGKGIVTHLLKEGVEVVCWNRSRDDIDEVVTKGAVGTQSHKELISKLTSPRIVWLMVPQGTPVDEMIDLLTPHLSSGDLIVDGGNSFYKDTIRRHVELIKKGIRFMDVGVSGGPSGALNGACLMVGGSKKDYKLIAPILKLIAAPGALAHLGDVGAGHFAKMVHNGIEYGMMEAIAEGAAVLKESRFNFNLSKVFDLYNQRSVIESRLVEWAKEAFSDGENLGDISSIIEATGEGEWTVKTATELGVDVPVIKKSLQIRKDSTNMPDNFRNRVVSALRGKFGGHSVKKPN</sequence>
<proteinExistence type="inferred from homology"/>
<comment type="caution">
    <text evidence="5">The sequence shown here is derived from an EMBL/GenBank/DDBJ whole genome shotgun (WGS) entry which is preliminary data.</text>
</comment>
<dbReference type="NCBIfam" id="TIGR00872">
    <property type="entry name" value="gnd_rel"/>
    <property type="match status" value="1"/>
</dbReference>
<dbReference type="SUPFAM" id="SSF51735">
    <property type="entry name" value="NAD(P)-binding Rossmann-fold domains"/>
    <property type="match status" value="1"/>
</dbReference>
<dbReference type="InterPro" id="IPR006183">
    <property type="entry name" value="Pgluconate_DH"/>
</dbReference>
<evidence type="ECO:0000256" key="1">
    <source>
        <dbReference type="ARBA" id="ARBA00008419"/>
    </source>
</evidence>
<dbReference type="InterPro" id="IPR036291">
    <property type="entry name" value="NAD(P)-bd_dom_sf"/>
</dbReference>
<dbReference type="PRINTS" id="PR00076">
    <property type="entry name" value="6PGDHDRGNASE"/>
</dbReference>
<keyword evidence="3" id="KW-0311">Gluconate utilization</keyword>
<dbReference type="GO" id="GO:0050661">
    <property type="term" value="F:NADP binding"/>
    <property type="evidence" value="ECO:0007669"/>
    <property type="project" value="InterPro"/>
</dbReference>
<name>A0A0G0S5D6_9BACT</name>
<dbReference type="PANTHER" id="PTHR11811">
    <property type="entry name" value="6-PHOSPHOGLUCONATE DEHYDROGENASE"/>
    <property type="match status" value="1"/>
</dbReference>
<evidence type="ECO:0000256" key="2">
    <source>
        <dbReference type="ARBA" id="ARBA00023002"/>
    </source>
</evidence>
<dbReference type="SUPFAM" id="SSF48179">
    <property type="entry name" value="6-phosphogluconate dehydrogenase C-terminal domain-like"/>
    <property type="match status" value="1"/>
</dbReference>
<dbReference type="Pfam" id="PF00393">
    <property type="entry name" value="6PGD"/>
    <property type="match status" value="1"/>
</dbReference>
<accession>A0A0G0S5D6</accession>